<feature type="transmembrane region" description="Helical" evidence="8">
    <location>
        <begin position="246"/>
        <end position="268"/>
    </location>
</feature>
<evidence type="ECO:0000256" key="8">
    <source>
        <dbReference type="SAM" id="Phobius"/>
    </source>
</evidence>
<dbReference type="Proteomes" id="UP001644719">
    <property type="component" value="Unassembled WGS sequence"/>
</dbReference>
<dbReference type="SUPFAM" id="SSF53649">
    <property type="entry name" value="Alkaline phosphatase-like"/>
    <property type="match status" value="1"/>
</dbReference>
<feature type="transmembrane region" description="Helical" evidence="8">
    <location>
        <begin position="165"/>
        <end position="183"/>
    </location>
</feature>
<keyword evidence="11" id="KW-1185">Reference proteome</keyword>
<feature type="region of interest" description="Disordered" evidence="7">
    <location>
        <begin position="324"/>
        <end position="344"/>
    </location>
</feature>
<accession>A0ABX2HBK3</accession>
<dbReference type="PANTHER" id="PTHR47371:SF3">
    <property type="entry name" value="PHOSPHOGLYCEROL TRANSFERASE I"/>
    <property type="match status" value="1"/>
</dbReference>
<evidence type="ECO:0000256" key="5">
    <source>
        <dbReference type="ARBA" id="ARBA00022989"/>
    </source>
</evidence>
<dbReference type="InterPro" id="IPR017850">
    <property type="entry name" value="Alkaline_phosphatase_core_sf"/>
</dbReference>
<keyword evidence="5 8" id="KW-1133">Transmembrane helix</keyword>
<evidence type="ECO:0000256" key="7">
    <source>
        <dbReference type="SAM" id="MobiDB-lite"/>
    </source>
</evidence>
<dbReference type="PANTHER" id="PTHR47371">
    <property type="entry name" value="LIPOTEICHOIC ACID SYNTHASE"/>
    <property type="match status" value="1"/>
</dbReference>
<evidence type="ECO:0000313" key="11">
    <source>
        <dbReference type="Proteomes" id="UP001644719"/>
    </source>
</evidence>
<dbReference type="InterPro" id="IPR000917">
    <property type="entry name" value="Sulfatase_N"/>
</dbReference>
<proteinExistence type="predicted"/>
<evidence type="ECO:0000256" key="6">
    <source>
        <dbReference type="ARBA" id="ARBA00023136"/>
    </source>
</evidence>
<dbReference type="InterPro" id="IPR050448">
    <property type="entry name" value="OpgB/LTA_synthase_biosynth"/>
</dbReference>
<reference evidence="10 11" key="1">
    <citation type="journal article" date="2020" name="Cell Host Microbe">
        <title>Functional and Genomic Variation between Human-Derived Isolates of Lachnospiraceae Reveals Inter- and Intra-Species Diversity.</title>
        <authorList>
            <person name="Sorbara M.T."/>
            <person name="Littmann E.R."/>
            <person name="Fontana E."/>
            <person name="Moody T.U."/>
            <person name="Kohout C.E."/>
            <person name="Gjonbalaj M."/>
            <person name="Eaton V."/>
            <person name="Seok R."/>
            <person name="Leiner I.M."/>
            <person name="Pamer E.G."/>
        </authorList>
    </citation>
    <scope>NUCLEOTIDE SEQUENCE [LARGE SCALE GENOMIC DNA]</scope>
    <source>
        <strain evidence="10 11">MSK.17.74</strain>
    </source>
</reference>
<feature type="transmembrane region" description="Helical" evidence="8">
    <location>
        <begin position="51"/>
        <end position="75"/>
    </location>
</feature>
<comment type="caution">
    <text evidence="10">The sequence shown here is derived from an EMBL/GenBank/DDBJ whole genome shotgun (WGS) entry which is preliminary data.</text>
</comment>
<feature type="transmembrane region" description="Helical" evidence="8">
    <location>
        <begin position="23"/>
        <end position="45"/>
    </location>
</feature>
<evidence type="ECO:0000256" key="2">
    <source>
        <dbReference type="ARBA" id="ARBA00004936"/>
    </source>
</evidence>
<keyword evidence="3" id="KW-1003">Cell membrane</keyword>
<keyword evidence="6 8" id="KW-0472">Membrane</keyword>
<dbReference type="RefSeq" id="WP_148463162.1">
    <property type="nucleotide sequence ID" value="NZ_JAAITS010000088.1"/>
</dbReference>
<organism evidence="10 11">
    <name type="scientific">Blautia faecis</name>
    <dbReference type="NCBI Taxonomy" id="871665"/>
    <lineage>
        <taxon>Bacteria</taxon>
        <taxon>Bacillati</taxon>
        <taxon>Bacillota</taxon>
        <taxon>Clostridia</taxon>
        <taxon>Lachnospirales</taxon>
        <taxon>Lachnospiraceae</taxon>
        <taxon>Blautia</taxon>
    </lineage>
</organism>
<evidence type="ECO:0000256" key="4">
    <source>
        <dbReference type="ARBA" id="ARBA00022692"/>
    </source>
</evidence>
<evidence type="ECO:0000256" key="3">
    <source>
        <dbReference type="ARBA" id="ARBA00022475"/>
    </source>
</evidence>
<dbReference type="CDD" id="cd16015">
    <property type="entry name" value="LTA_synthase"/>
    <property type="match status" value="1"/>
</dbReference>
<name>A0ABX2HBK3_9FIRM</name>
<feature type="transmembrane region" description="Helical" evidence="8">
    <location>
        <begin position="87"/>
        <end position="108"/>
    </location>
</feature>
<keyword evidence="4 8" id="KW-0812">Transmembrane</keyword>
<sequence>MKNTKENTDLNMGRAKNDRWKKILGIILNIALLLLIDGLLVYTFINEENRIYKGTIIKILLIVTGNILFLVLLFWGEKICSAIKNTTFLRIADVILLLVTPGIVFMLVQMVTWVSGYKNKAVSTFKGLVKMSLLMEQPYLRLNLIIYAIFFIILIILFRKINIASSALCYLFIILAMVNYYVMEFRGEPFQLLDIVGMGTAAEVVGEYSFKIKLMLGIPLIYALVFGEFVLKFQKLELGKKSRKNTAARFGVLAVIVITLCFTIRPILQKLDAVTLWQINRIYKEQGYISSLVKEIRYFYIEQPEGYSVGKTVELAQEIEDGENIVSETDKSESEESVDNTAADTSETVTPKNIILIMNESLTDFENVGEIKSNVEILPYIRSLNKNVKHGQLHVPTFGAGTARSEYEALTGNSMSFLPSGSVPYQLYVRDPEYGLADILKSQGYYTIAMHPNKAHNWNRASVYPCMGFDEFISLENWGEEHRELLRNYVSDKATFEKIISLYEEKDADEKLFTFCVTMQNHGGYTVEDRAGFEPTVKLGYDTEYPLAETYLSLARESDSAFKELLEYFEKVDEPTMIVMFGDHWPKIEEEFMAKLLGGNRQSLGLVESQQSYTTPYVIWTNYPSETVEEDFSANYLGSYMLQLAGLEMPGYNQFLMNLKEQLPIIGVGAVCDKDGNWYANDALPDDYKKLMTDYNILEYNNQFEKKDVIESLFTIGN</sequence>
<evidence type="ECO:0000256" key="1">
    <source>
        <dbReference type="ARBA" id="ARBA00004651"/>
    </source>
</evidence>
<feature type="domain" description="Sulfatase N-terminal" evidence="9">
    <location>
        <begin position="352"/>
        <end position="646"/>
    </location>
</feature>
<evidence type="ECO:0000313" key="10">
    <source>
        <dbReference type="EMBL" id="NSG87575.1"/>
    </source>
</evidence>
<feature type="transmembrane region" description="Helical" evidence="8">
    <location>
        <begin position="139"/>
        <end position="158"/>
    </location>
</feature>
<comment type="subcellular location">
    <subcellularLocation>
        <location evidence="1">Cell membrane</location>
        <topology evidence="1">Multi-pass membrane protein</topology>
    </subcellularLocation>
</comment>
<evidence type="ECO:0000259" key="9">
    <source>
        <dbReference type="Pfam" id="PF00884"/>
    </source>
</evidence>
<comment type="pathway">
    <text evidence="2">Cell wall biogenesis; lipoteichoic acid biosynthesis.</text>
</comment>
<dbReference type="Gene3D" id="3.40.720.10">
    <property type="entry name" value="Alkaline Phosphatase, subunit A"/>
    <property type="match status" value="1"/>
</dbReference>
<dbReference type="EMBL" id="JAAITS010000088">
    <property type="protein sequence ID" value="NSG87575.1"/>
    <property type="molecule type" value="Genomic_DNA"/>
</dbReference>
<gene>
    <name evidence="10" type="ORF">G5B17_19715</name>
</gene>
<dbReference type="Pfam" id="PF00884">
    <property type="entry name" value="Sulfatase"/>
    <property type="match status" value="1"/>
</dbReference>
<feature type="transmembrane region" description="Helical" evidence="8">
    <location>
        <begin position="214"/>
        <end position="234"/>
    </location>
</feature>
<protein>
    <submittedName>
        <fullName evidence="10">LTA synthase family protein</fullName>
    </submittedName>
</protein>